<proteinExistence type="predicted"/>
<dbReference type="EMBL" id="LN853399">
    <property type="protein sequence ID" value="CRY95844.1"/>
    <property type="molecule type" value="Genomic_DNA"/>
</dbReference>
<evidence type="ECO:0000313" key="2">
    <source>
        <dbReference type="EMBL" id="CRY95844.1"/>
    </source>
</evidence>
<protein>
    <submittedName>
        <fullName evidence="2">Uncharacterized protein</fullName>
    </submittedName>
</protein>
<feature type="compositionally biased region" description="Gly residues" evidence="1">
    <location>
        <begin position="19"/>
        <end position="30"/>
    </location>
</feature>
<feature type="region of interest" description="Disordered" evidence="1">
    <location>
        <begin position="1"/>
        <end position="36"/>
    </location>
</feature>
<sequence>MLRLSHRPGGSPRGLANTGFGGSFGGGGSFGSPPKALVPDEPTANVFFPGLLGVLAWLEKK</sequence>
<reference evidence="2" key="2">
    <citation type="submission" date="2015-07" db="EMBL/GenBank/DDBJ databases">
        <title>Plasmids, circular viruses and viroids from rat gut.</title>
        <authorList>
            <person name="Jorgensen T.J."/>
            <person name="Hansen M.A."/>
            <person name="Xu Z."/>
            <person name="Tabak M.A."/>
            <person name="Sorensen S.J."/>
            <person name="Hansen L.H."/>
        </authorList>
    </citation>
    <scope>NUCLEOTIDE SEQUENCE</scope>
    <source>
        <strain evidence="2">RGFK0791</strain>
    </source>
</reference>
<dbReference type="AlphaFoldDB" id="A0A0H5Q379"/>
<organism evidence="2">
    <name type="scientific">uncultured prokaryote</name>
    <dbReference type="NCBI Taxonomy" id="198431"/>
    <lineage>
        <taxon>unclassified sequences</taxon>
        <taxon>environmental samples</taxon>
    </lineage>
</organism>
<name>A0A0H5Q379_9ZZZZ</name>
<accession>A0A0H5Q379</accession>
<evidence type="ECO:0000256" key="1">
    <source>
        <dbReference type="SAM" id="MobiDB-lite"/>
    </source>
</evidence>
<reference evidence="2" key="1">
    <citation type="submission" date="2015-06" db="EMBL/GenBank/DDBJ databases">
        <authorList>
            <person name="Joergensen T."/>
        </authorList>
    </citation>
    <scope>NUCLEOTIDE SEQUENCE</scope>
    <source>
        <strain evidence="2">RGFK0791</strain>
    </source>
</reference>